<name>A0A0L8C5F1_ENSAD</name>
<evidence type="ECO:0000256" key="1">
    <source>
        <dbReference type="SAM" id="SignalP"/>
    </source>
</evidence>
<comment type="caution">
    <text evidence="3">The sequence shown here is derived from an EMBL/GenBank/DDBJ whole genome shotgun (WGS) entry which is preliminary data.</text>
</comment>
<feature type="domain" description="DUF2147" evidence="2">
    <location>
        <begin position="62"/>
        <end position="112"/>
    </location>
</feature>
<reference evidence="4" key="1">
    <citation type="submission" date="2015-07" db="EMBL/GenBank/DDBJ databases">
        <title>Whole genome sequence of an Ensifer adhaerens strain isolated from a cave pool in the Wind Cave National Park.</title>
        <authorList>
            <person name="Eng W.W.H."/>
            <person name="Gan H.M."/>
            <person name="Barton H.A."/>
            <person name="Savka M.A."/>
        </authorList>
    </citation>
    <scope>NUCLEOTIDE SEQUENCE [LARGE SCALE GENOMIC DNA]</scope>
    <source>
        <strain evidence="4">SD006</strain>
    </source>
</reference>
<feature type="signal peptide" evidence="1">
    <location>
        <begin position="1"/>
        <end position="21"/>
    </location>
</feature>
<protein>
    <recommendedName>
        <fullName evidence="2">DUF2147 domain-containing protein</fullName>
    </recommendedName>
</protein>
<dbReference type="AlphaFoldDB" id="A0A0L8C5F1"/>
<organism evidence="3 4">
    <name type="scientific">Ensifer adhaerens</name>
    <name type="common">Sinorhizobium morelense</name>
    <dbReference type="NCBI Taxonomy" id="106592"/>
    <lineage>
        <taxon>Bacteria</taxon>
        <taxon>Pseudomonadati</taxon>
        <taxon>Pseudomonadota</taxon>
        <taxon>Alphaproteobacteria</taxon>
        <taxon>Hyphomicrobiales</taxon>
        <taxon>Rhizobiaceae</taxon>
        <taxon>Sinorhizobium/Ensifer group</taxon>
        <taxon>Ensifer</taxon>
    </lineage>
</organism>
<dbReference type="EMBL" id="LGAP01000001">
    <property type="protein sequence ID" value="KOF22029.1"/>
    <property type="molecule type" value="Genomic_DNA"/>
</dbReference>
<dbReference type="RefSeq" id="WP_053246857.1">
    <property type="nucleotide sequence ID" value="NZ_LGAP01000001.1"/>
</dbReference>
<sequence>MIRTLFMTAALALGVAGTAVAAEAIVGNWKTATGATAEIAPCGGAFCVTLKTGKHAGKRIGNLSGTDGSYSGEITDPETDKTYSGSGAVNGNSLKMKGCVLKILCKSQTWSRL</sequence>
<evidence type="ECO:0000313" key="4">
    <source>
        <dbReference type="Proteomes" id="UP000037425"/>
    </source>
</evidence>
<dbReference type="PANTHER" id="PTHR36919:SF2">
    <property type="entry name" value="BLL6627 PROTEIN"/>
    <property type="match status" value="1"/>
</dbReference>
<evidence type="ECO:0000313" key="3">
    <source>
        <dbReference type="EMBL" id="KOF22029.1"/>
    </source>
</evidence>
<dbReference type="InterPro" id="IPR019223">
    <property type="entry name" value="DUF2147"/>
</dbReference>
<keyword evidence="1" id="KW-0732">Signal</keyword>
<dbReference type="Gene3D" id="2.40.128.520">
    <property type="match status" value="1"/>
</dbReference>
<dbReference type="PANTHER" id="PTHR36919">
    <property type="entry name" value="BLR1215 PROTEIN"/>
    <property type="match status" value="1"/>
</dbReference>
<feature type="chain" id="PRO_5005581647" description="DUF2147 domain-containing protein" evidence="1">
    <location>
        <begin position="22"/>
        <end position="113"/>
    </location>
</feature>
<evidence type="ECO:0000259" key="2">
    <source>
        <dbReference type="Pfam" id="PF09917"/>
    </source>
</evidence>
<dbReference type="Proteomes" id="UP000037425">
    <property type="component" value="Unassembled WGS sequence"/>
</dbReference>
<dbReference type="PATRIC" id="fig|106592.7.peg.39"/>
<gene>
    <name evidence="3" type="ORF">AC244_00160</name>
</gene>
<dbReference type="OrthoDB" id="9811671at2"/>
<accession>A0A0L8C5F1</accession>
<dbReference type="Pfam" id="PF09917">
    <property type="entry name" value="DUF2147"/>
    <property type="match status" value="1"/>
</dbReference>
<proteinExistence type="predicted"/>